<dbReference type="AlphaFoldDB" id="A0AAU7G9G4"/>
<dbReference type="EMBL" id="CP157390">
    <property type="protein sequence ID" value="XBM47475.1"/>
    <property type="molecule type" value="Genomic_DNA"/>
</dbReference>
<dbReference type="Gene3D" id="2.60.200.20">
    <property type="match status" value="1"/>
</dbReference>
<dbReference type="Pfam" id="PF00498">
    <property type="entry name" value="FHA"/>
    <property type="match status" value="1"/>
</dbReference>
<evidence type="ECO:0000256" key="1">
    <source>
        <dbReference type="ARBA" id="ARBA00022553"/>
    </source>
</evidence>
<dbReference type="CDD" id="cd00060">
    <property type="entry name" value="FHA"/>
    <property type="match status" value="1"/>
</dbReference>
<sequence length="430" mass="44154">MFEVQQATAGEWAVVAAGGRALLVATTDRAALVRFHRAVRTGFAETLDALVADGLSRTPAFGLLETNGAGALLAVRGTVHARVGEPEGERELRASTVSSWLETPVDRAASVTLGDAIDGDGLPLADGVVRANGVAWRVEAADPAPAPATQTRITEPVLLEAEAFEDDAPKDDEPALEHAAAADPTPADVPAQIAVSVEPVSVGAGEATAVDAPTRIPESTIAEAPERDAPEEHDPGYDHLFGATMMRGIEEAAVRPDAADEDAGQESGRIDLPGFITDSFPSPSAVGDHDGLTVFSGDLPPRRPTEPGATPAVVDAPIRYRLSLSDGRTEELAAPVIVGRAPSAGAFPALRGARPVTLTGAEDDISRSHVAIAVEGDTVVVTDLHSRNGTMVLLPGKTPQKLRAGEPTTVVAGTIVDLGSGATLTVEAGA</sequence>
<dbReference type="PROSITE" id="PS50006">
    <property type="entry name" value="FHA_DOMAIN"/>
    <property type="match status" value="1"/>
</dbReference>
<name>A0AAU7G9G4_9MICO</name>
<dbReference type="SUPFAM" id="SSF49879">
    <property type="entry name" value="SMAD/FHA domain"/>
    <property type="match status" value="1"/>
</dbReference>
<keyword evidence="1" id="KW-0597">Phosphoprotein</keyword>
<feature type="domain" description="FHA" evidence="2">
    <location>
        <begin position="336"/>
        <end position="392"/>
    </location>
</feature>
<dbReference type="RefSeq" id="WP_348787448.1">
    <property type="nucleotide sequence ID" value="NZ_CP157390.1"/>
</dbReference>
<reference evidence="3" key="1">
    <citation type="submission" date="2024-05" db="EMBL/GenBank/DDBJ databases">
        <title>The Natural Products Discovery Center: Release of the First 8490 Sequenced Strains for Exploring Actinobacteria Biosynthetic Diversity.</title>
        <authorList>
            <person name="Kalkreuter E."/>
            <person name="Kautsar S.A."/>
            <person name="Yang D."/>
            <person name="Bader C.D."/>
            <person name="Teijaro C.N."/>
            <person name="Fluegel L."/>
            <person name="Davis C.M."/>
            <person name="Simpson J.R."/>
            <person name="Lauterbach L."/>
            <person name="Steele A.D."/>
            <person name="Gui C."/>
            <person name="Meng S."/>
            <person name="Li G."/>
            <person name="Viehrig K."/>
            <person name="Ye F."/>
            <person name="Su P."/>
            <person name="Kiefer A.F."/>
            <person name="Nichols A."/>
            <person name="Cepeda A.J."/>
            <person name="Yan W."/>
            <person name="Fan B."/>
            <person name="Jiang Y."/>
            <person name="Adhikari A."/>
            <person name="Zheng C.-J."/>
            <person name="Schuster L."/>
            <person name="Cowan T.M."/>
            <person name="Smanski M.J."/>
            <person name="Chevrette M.G."/>
            <person name="de Carvalho L.P.S."/>
            <person name="Shen B."/>
        </authorList>
    </citation>
    <scope>NUCLEOTIDE SEQUENCE</scope>
    <source>
        <strain evidence="3">NPDC080035</strain>
    </source>
</reference>
<organism evidence="3">
    <name type="scientific">Leifsonia sp. NPDC080035</name>
    <dbReference type="NCBI Taxonomy" id="3143936"/>
    <lineage>
        <taxon>Bacteria</taxon>
        <taxon>Bacillati</taxon>
        <taxon>Actinomycetota</taxon>
        <taxon>Actinomycetes</taxon>
        <taxon>Micrococcales</taxon>
        <taxon>Microbacteriaceae</taxon>
        <taxon>Leifsonia</taxon>
    </lineage>
</organism>
<protein>
    <submittedName>
        <fullName evidence="3">FHA domain-containing protein</fullName>
    </submittedName>
</protein>
<dbReference type="InterPro" id="IPR000253">
    <property type="entry name" value="FHA_dom"/>
</dbReference>
<evidence type="ECO:0000259" key="2">
    <source>
        <dbReference type="PROSITE" id="PS50006"/>
    </source>
</evidence>
<accession>A0AAU7G9G4</accession>
<gene>
    <name evidence="3" type="ORF">AAME72_15505</name>
</gene>
<evidence type="ECO:0000313" key="3">
    <source>
        <dbReference type="EMBL" id="XBM47475.1"/>
    </source>
</evidence>
<proteinExistence type="predicted"/>
<dbReference type="InterPro" id="IPR008984">
    <property type="entry name" value="SMAD_FHA_dom_sf"/>
</dbReference>